<gene>
    <name evidence="5" type="ORF">KSP39_PZI007677</name>
</gene>
<proteinExistence type="inferred from homology"/>
<feature type="chain" id="PRO_5042867437" evidence="4">
    <location>
        <begin position="24"/>
        <end position="89"/>
    </location>
</feature>
<keyword evidence="2" id="KW-0646">Protease inhibitor</keyword>
<dbReference type="PROSITE" id="PS00285">
    <property type="entry name" value="POTATO_INHIBITOR"/>
    <property type="match status" value="1"/>
</dbReference>
<reference evidence="5 6" key="1">
    <citation type="journal article" date="2022" name="Nat. Plants">
        <title>Genomes of leafy and leafless Platanthera orchids illuminate the evolution of mycoheterotrophy.</title>
        <authorList>
            <person name="Li M.H."/>
            <person name="Liu K.W."/>
            <person name="Li Z."/>
            <person name="Lu H.C."/>
            <person name="Ye Q.L."/>
            <person name="Zhang D."/>
            <person name="Wang J.Y."/>
            <person name="Li Y.F."/>
            <person name="Zhong Z.M."/>
            <person name="Liu X."/>
            <person name="Yu X."/>
            <person name="Liu D.K."/>
            <person name="Tu X.D."/>
            <person name="Liu B."/>
            <person name="Hao Y."/>
            <person name="Liao X.Y."/>
            <person name="Jiang Y.T."/>
            <person name="Sun W.H."/>
            <person name="Chen J."/>
            <person name="Chen Y.Q."/>
            <person name="Ai Y."/>
            <person name="Zhai J.W."/>
            <person name="Wu S.S."/>
            <person name="Zhou Z."/>
            <person name="Hsiao Y.Y."/>
            <person name="Wu W.L."/>
            <person name="Chen Y.Y."/>
            <person name="Lin Y.F."/>
            <person name="Hsu J.L."/>
            <person name="Li C.Y."/>
            <person name="Wang Z.W."/>
            <person name="Zhao X."/>
            <person name="Zhong W.Y."/>
            <person name="Ma X.K."/>
            <person name="Ma L."/>
            <person name="Huang J."/>
            <person name="Chen G.Z."/>
            <person name="Huang M.Z."/>
            <person name="Huang L."/>
            <person name="Peng D.H."/>
            <person name="Luo Y.B."/>
            <person name="Zou S.Q."/>
            <person name="Chen S.P."/>
            <person name="Lan S."/>
            <person name="Tsai W.C."/>
            <person name="Van de Peer Y."/>
            <person name="Liu Z.J."/>
        </authorList>
    </citation>
    <scope>NUCLEOTIDE SEQUENCE [LARGE SCALE GENOMIC DNA]</scope>
    <source>
        <strain evidence="5">Lor287</strain>
    </source>
</reference>
<dbReference type="Gene3D" id="3.30.10.10">
    <property type="entry name" value="Trypsin Inhibitor V, subunit A"/>
    <property type="match status" value="1"/>
</dbReference>
<dbReference type="GO" id="GO:0009611">
    <property type="term" value="P:response to wounding"/>
    <property type="evidence" value="ECO:0007669"/>
    <property type="project" value="InterPro"/>
</dbReference>
<evidence type="ECO:0000256" key="2">
    <source>
        <dbReference type="ARBA" id="ARBA00022690"/>
    </source>
</evidence>
<dbReference type="InterPro" id="IPR000864">
    <property type="entry name" value="Prot_inh_pot1"/>
</dbReference>
<dbReference type="GO" id="GO:0004867">
    <property type="term" value="F:serine-type endopeptidase inhibitor activity"/>
    <property type="evidence" value="ECO:0007669"/>
    <property type="project" value="UniProtKB-KW"/>
</dbReference>
<protein>
    <submittedName>
        <fullName evidence="5">Uncharacterized protein</fullName>
    </submittedName>
</protein>
<evidence type="ECO:0000313" key="5">
    <source>
        <dbReference type="EMBL" id="KAK8944129.1"/>
    </source>
</evidence>
<keyword evidence="4" id="KW-0732">Signal</keyword>
<dbReference type="AlphaFoldDB" id="A0AAP0BM11"/>
<dbReference type="Pfam" id="PF00280">
    <property type="entry name" value="potato_inhibit"/>
    <property type="match status" value="1"/>
</dbReference>
<name>A0AAP0BM11_9ASPA</name>
<evidence type="ECO:0000256" key="1">
    <source>
        <dbReference type="ARBA" id="ARBA00008210"/>
    </source>
</evidence>
<evidence type="ECO:0000256" key="3">
    <source>
        <dbReference type="ARBA" id="ARBA00022900"/>
    </source>
</evidence>
<feature type="signal peptide" evidence="4">
    <location>
        <begin position="1"/>
        <end position="23"/>
    </location>
</feature>
<dbReference type="PANTHER" id="PTHR33091:SF29">
    <property type="entry name" value="SUBTILISIN INHIBITOR 1"/>
    <property type="match status" value="1"/>
</dbReference>
<keyword evidence="6" id="KW-1185">Reference proteome</keyword>
<dbReference type="PANTHER" id="PTHR33091">
    <property type="entry name" value="PROTEIN, PUTATIVE, EXPRESSED-RELATED"/>
    <property type="match status" value="1"/>
</dbReference>
<organism evidence="5 6">
    <name type="scientific">Platanthera zijinensis</name>
    <dbReference type="NCBI Taxonomy" id="2320716"/>
    <lineage>
        <taxon>Eukaryota</taxon>
        <taxon>Viridiplantae</taxon>
        <taxon>Streptophyta</taxon>
        <taxon>Embryophyta</taxon>
        <taxon>Tracheophyta</taxon>
        <taxon>Spermatophyta</taxon>
        <taxon>Magnoliopsida</taxon>
        <taxon>Liliopsida</taxon>
        <taxon>Asparagales</taxon>
        <taxon>Orchidaceae</taxon>
        <taxon>Orchidoideae</taxon>
        <taxon>Orchideae</taxon>
        <taxon>Orchidinae</taxon>
        <taxon>Platanthera</taxon>
    </lineage>
</organism>
<comment type="caution">
    <text evidence="5">The sequence shown here is derived from an EMBL/GenBank/DDBJ whole genome shotgun (WGS) entry which is preliminary data.</text>
</comment>
<evidence type="ECO:0000313" key="6">
    <source>
        <dbReference type="Proteomes" id="UP001418222"/>
    </source>
</evidence>
<dbReference type="Proteomes" id="UP001418222">
    <property type="component" value="Unassembled WGS sequence"/>
</dbReference>
<keyword evidence="3" id="KW-0722">Serine protease inhibitor</keyword>
<dbReference type="SUPFAM" id="SSF54654">
    <property type="entry name" value="CI-2 family of serine protease inhibitors"/>
    <property type="match status" value="1"/>
</dbReference>
<evidence type="ECO:0000256" key="4">
    <source>
        <dbReference type="SAM" id="SignalP"/>
    </source>
</evidence>
<accession>A0AAP0BM11</accession>
<comment type="similarity">
    <text evidence="1">Belongs to the protease inhibitor I13 (potato type I serine protease inhibitor) family.</text>
</comment>
<sequence length="89" mass="9932">MKMKAPLVLSLLVLSVFLLAAMASVPREWPELVGATVAVAERRIKQDMPGVRFQTVKPCQSVTQEYDSSRVRLYVDEAEEIVVKKPMVG</sequence>
<dbReference type="EMBL" id="JBBWWQ010000006">
    <property type="protein sequence ID" value="KAK8944129.1"/>
    <property type="molecule type" value="Genomic_DNA"/>
</dbReference>
<dbReference type="InterPro" id="IPR036354">
    <property type="entry name" value="Prot_inh_pot1_sf"/>
</dbReference>